<dbReference type="InterPro" id="IPR016197">
    <property type="entry name" value="Chromo-like_dom_sf"/>
</dbReference>
<accession>A0A199UAG4</accession>
<dbReference type="PROSITE" id="PS50013">
    <property type="entry name" value="CHROMO_2"/>
    <property type="match status" value="1"/>
</dbReference>
<dbReference type="Pfam" id="PF00385">
    <property type="entry name" value="Chromo"/>
    <property type="match status" value="1"/>
</dbReference>
<feature type="domain" description="Chromo" evidence="1">
    <location>
        <begin position="16"/>
        <end position="72"/>
    </location>
</feature>
<dbReference type="Gene3D" id="2.40.50.40">
    <property type="match status" value="1"/>
</dbReference>
<sequence>MQDLPISLDVNEGPLTEPEWILQCQTIQCQNQSVSQLLVKWKGQAMEEATWIDELDLEGQFPEFKFKDKVTS</sequence>
<dbReference type="AlphaFoldDB" id="A0A199UAG4"/>
<dbReference type="InterPro" id="IPR000953">
    <property type="entry name" value="Chromo/chromo_shadow_dom"/>
</dbReference>
<evidence type="ECO:0000259" key="1">
    <source>
        <dbReference type="PROSITE" id="PS50013"/>
    </source>
</evidence>
<evidence type="ECO:0000313" key="2">
    <source>
        <dbReference type="EMBL" id="OAY21458.1"/>
    </source>
</evidence>
<organism evidence="2">
    <name type="scientific">Manihot esculenta</name>
    <name type="common">Cassava</name>
    <name type="synonym">Jatropha manihot</name>
    <dbReference type="NCBI Taxonomy" id="3983"/>
    <lineage>
        <taxon>Eukaryota</taxon>
        <taxon>Viridiplantae</taxon>
        <taxon>Streptophyta</taxon>
        <taxon>Embryophyta</taxon>
        <taxon>Tracheophyta</taxon>
        <taxon>Spermatophyta</taxon>
        <taxon>Magnoliopsida</taxon>
        <taxon>eudicotyledons</taxon>
        <taxon>Gunneridae</taxon>
        <taxon>Pentapetalae</taxon>
        <taxon>rosids</taxon>
        <taxon>fabids</taxon>
        <taxon>Malpighiales</taxon>
        <taxon>Euphorbiaceae</taxon>
        <taxon>Crotonoideae</taxon>
        <taxon>Manihoteae</taxon>
        <taxon>Manihot</taxon>
    </lineage>
</organism>
<protein>
    <recommendedName>
        <fullName evidence="1">Chromo domain-containing protein</fullName>
    </recommendedName>
</protein>
<proteinExistence type="predicted"/>
<dbReference type="InterPro" id="IPR023780">
    <property type="entry name" value="Chromo_domain"/>
</dbReference>
<reference evidence="2" key="1">
    <citation type="submission" date="2016-02" db="EMBL/GenBank/DDBJ databases">
        <title>WGS assembly of Manihot esculenta.</title>
        <authorList>
            <person name="Bredeson J.V."/>
            <person name="Prochnik S.E."/>
            <person name="Lyons J.B."/>
            <person name="Schmutz J."/>
            <person name="Grimwood J."/>
            <person name="Vrebalov J."/>
            <person name="Bart R.S."/>
            <person name="Amuge T."/>
            <person name="Ferguson M.E."/>
            <person name="Green R."/>
            <person name="Putnam N."/>
            <person name="Stites J."/>
            <person name="Rounsley S."/>
            <person name="Rokhsar D.S."/>
        </authorList>
    </citation>
    <scope>NUCLEOTIDE SEQUENCE [LARGE SCALE GENOMIC DNA]</scope>
    <source>
        <tissue evidence="2">Leaf</tissue>
    </source>
</reference>
<gene>
    <name evidence="2" type="ORF">MANES_S085300</name>
</gene>
<dbReference type="EMBL" id="KV450875">
    <property type="protein sequence ID" value="OAY21458.1"/>
    <property type="molecule type" value="Genomic_DNA"/>
</dbReference>
<dbReference type="SUPFAM" id="SSF54160">
    <property type="entry name" value="Chromo domain-like"/>
    <property type="match status" value="1"/>
</dbReference>
<name>A0A199UAG4_MANES</name>